<gene>
    <name evidence="9" type="ORF">KPL37_17995</name>
</gene>
<evidence type="ECO:0000256" key="4">
    <source>
        <dbReference type="ARBA" id="ARBA00022970"/>
    </source>
</evidence>
<dbReference type="PANTHER" id="PTHR43341:SF1">
    <property type="entry name" value="GENERAL AMINO-ACID PERMEASE GAP1"/>
    <property type="match status" value="1"/>
</dbReference>
<name>A0ABS6BYB1_9CLOT</name>
<feature type="transmembrane region" description="Helical" evidence="7">
    <location>
        <begin position="250"/>
        <end position="272"/>
    </location>
</feature>
<feature type="transmembrane region" description="Helical" evidence="7">
    <location>
        <begin position="104"/>
        <end position="126"/>
    </location>
</feature>
<comment type="subcellular location">
    <subcellularLocation>
        <location evidence="1">Membrane</location>
        <topology evidence="1">Multi-pass membrane protein</topology>
    </subcellularLocation>
</comment>
<evidence type="ECO:0000256" key="1">
    <source>
        <dbReference type="ARBA" id="ARBA00004141"/>
    </source>
</evidence>
<proteinExistence type="predicted"/>
<organism evidence="9 10">
    <name type="scientific">Clostridium frigoris</name>
    <dbReference type="NCBI Taxonomy" id="205327"/>
    <lineage>
        <taxon>Bacteria</taxon>
        <taxon>Bacillati</taxon>
        <taxon>Bacillota</taxon>
        <taxon>Clostridia</taxon>
        <taxon>Eubacteriales</taxon>
        <taxon>Clostridiaceae</taxon>
        <taxon>Clostridium</taxon>
    </lineage>
</organism>
<dbReference type="InterPro" id="IPR050524">
    <property type="entry name" value="APC_YAT"/>
</dbReference>
<feature type="transmembrane region" description="Helical" evidence="7">
    <location>
        <begin position="292"/>
        <end position="317"/>
    </location>
</feature>
<accession>A0ABS6BYB1</accession>
<evidence type="ECO:0000259" key="8">
    <source>
        <dbReference type="Pfam" id="PF00324"/>
    </source>
</evidence>
<evidence type="ECO:0000256" key="3">
    <source>
        <dbReference type="ARBA" id="ARBA00022692"/>
    </source>
</evidence>
<keyword evidence="10" id="KW-1185">Reference proteome</keyword>
<feature type="transmembrane region" description="Helical" evidence="7">
    <location>
        <begin position="50"/>
        <end position="67"/>
    </location>
</feature>
<evidence type="ECO:0000256" key="7">
    <source>
        <dbReference type="SAM" id="Phobius"/>
    </source>
</evidence>
<reference evidence="9 10" key="1">
    <citation type="submission" date="2021-06" db="EMBL/GenBank/DDBJ databases">
        <title>Clostridia strains as spoilage organisms.</title>
        <authorList>
            <person name="Wambui J."/>
            <person name="Stephan R."/>
            <person name="Stevens M.J.A."/>
        </authorList>
    </citation>
    <scope>NUCLEOTIDE SEQUENCE [LARGE SCALE GENOMIC DNA]</scope>
    <source>
        <strain evidence="9 10">DSM 14204</strain>
    </source>
</reference>
<evidence type="ECO:0000256" key="5">
    <source>
        <dbReference type="ARBA" id="ARBA00022989"/>
    </source>
</evidence>
<feature type="transmembrane region" description="Helical" evidence="7">
    <location>
        <begin position="420"/>
        <end position="444"/>
    </location>
</feature>
<evidence type="ECO:0000313" key="9">
    <source>
        <dbReference type="EMBL" id="MBU3161600.1"/>
    </source>
</evidence>
<keyword evidence="4" id="KW-0029">Amino-acid transport</keyword>
<feature type="transmembrane region" description="Helical" evidence="7">
    <location>
        <begin position="377"/>
        <end position="399"/>
    </location>
</feature>
<keyword evidence="5 7" id="KW-1133">Transmembrane helix</keyword>
<feature type="transmembrane region" description="Helical" evidence="7">
    <location>
        <begin position="132"/>
        <end position="153"/>
    </location>
</feature>
<feature type="transmembrane region" description="Helical" evidence="7">
    <location>
        <begin position="23"/>
        <end position="44"/>
    </location>
</feature>
<feature type="transmembrane region" description="Helical" evidence="7">
    <location>
        <begin position="165"/>
        <end position="185"/>
    </location>
</feature>
<dbReference type="InterPro" id="IPR004841">
    <property type="entry name" value="AA-permease/SLC12A_dom"/>
</dbReference>
<dbReference type="PIRSF" id="PIRSF006060">
    <property type="entry name" value="AA_transporter"/>
    <property type="match status" value="1"/>
</dbReference>
<sequence length="497" mass="54150">MSTNEVSNESGSELKRSLKPRHIGMIALGGAIGTGLFFASGNAISSSGPGGAIVSFGIMGIVVYFLMTSLGEMATKLPITGSFETYASRFVDPALGFALGWNYWFNWAITVAAELVAAGLIIKFWFPTTRTTIWSLCFLVILLLLNILSAKTFGESEFWFASIKICAIIIFLVIGVLMIFGIMGGKSPGLENWVLNDGHGHRGPFVGGMSAIMIGFFAAGFSFAGTEVIGLAAGEAENPEKEVPKAINTVFWRILIFYIGAITVIGFLIPFTDPNLLKVGAENIAFSPFTIIFQRSGIAIAASLMNAVILTSVLSCGNSGIYAGSRMLYAMAKEGKAPAFLGKVNKRGVPLNAVYLTTLVASSAFFSTLVGDGKIYMILYNASGLTTFFAWLGIAVCHYRFRKAYIAQGRKLEDLKYKALWFPLGPILAMILCTAVIFGANIWVFQAATFSWFDFITNYALIPIFILLFYVYKIKYNTKIVPLKECNFEIEEYKKGE</sequence>
<evidence type="ECO:0000256" key="6">
    <source>
        <dbReference type="ARBA" id="ARBA00023136"/>
    </source>
</evidence>
<comment type="caution">
    <text evidence="9">The sequence shown here is derived from an EMBL/GenBank/DDBJ whole genome shotgun (WGS) entry which is preliminary data.</text>
</comment>
<dbReference type="Pfam" id="PF00324">
    <property type="entry name" value="AA_permease"/>
    <property type="match status" value="1"/>
</dbReference>
<keyword evidence="3 7" id="KW-0812">Transmembrane</keyword>
<dbReference type="EMBL" id="JAHLDV010000077">
    <property type="protein sequence ID" value="MBU3161600.1"/>
    <property type="molecule type" value="Genomic_DNA"/>
</dbReference>
<feature type="transmembrane region" description="Helical" evidence="7">
    <location>
        <begin position="450"/>
        <end position="472"/>
    </location>
</feature>
<evidence type="ECO:0000313" key="10">
    <source>
        <dbReference type="Proteomes" id="UP000776252"/>
    </source>
</evidence>
<keyword evidence="2" id="KW-0813">Transport</keyword>
<protein>
    <submittedName>
        <fullName evidence="9">Amino acid permease</fullName>
    </submittedName>
</protein>
<feature type="transmembrane region" description="Helical" evidence="7">
    <location>
        <begin position="353"/>
        <end position="371"/>
    </location>
</feature>
<feature type="transmembrane region" description="Helical" evidence="7">
    <location>
        <begin position="205"/>
        <end position="229"/>
    </location>
</feature>
<dbReference type="InterPro" id="IPR004840">
    <property type="entry name" value="Amino_acid_permease_CS"/>
</dbReference>
<keyword evidence="6 7" id="KW-0472">Membrane</keyword>
<dbReference type="PANTHER" id="PTHR43341">
    <property type="entry name" value="AMINO ACID PERMEASE"/>
    <property type="match status" value="1"/>
</dbReference>
<feature type="domain" description="Amino acid permease/ SLC12A" evidence="8">
    <location>
        <begin position="22"/>
        <end position="480"/>
    </location>
</feature>
<evidence type="ECO:0000256" key="2">
    <source>
        <dbReference type="ARBA" id="ARBA00022448"/>
    </source>
</evidence>
<dbReference type="PROSITE" id="PS00218">
    <property type="entry name" value="AMINO_ACID_PERMEASE_1"/>
    <property type="match status" value="1"/>
</dbReference>
<dbReference type="Proteomes" id="UP000776252">
    <property type="component" value="Unassembled WGS sequence"/>
</dbReference>
<dbReference type="RefSeq" id="WP_216151466.1">
    <property type="nucleotide sequence ID" value="NZ_JAHLDV010000077.1"/>
</dbReference>